<name>A0ABQ2PNU2_9NEIS</name>
<dbReference type="RefSeq" id="WP_229679138.1">
    <property type="nucleotide sequence ID" value="NZ_BMLY01000004.1"/>
</dbReference>
<protein>
    <recommendedName>
        <fullName evidence="3">8-amino-7-oxononanoate synthase</fullName>
    </recommendedName>
</protein>
<dbReference type="Proteomes" id="UP000621859">
    <property type="component" value="Unassembled WGS sequence"/>
</dbReference>
<proteinExistence type="predicted"/>
<evidence type="ECO:0008006" key="3">
    <source>
        <dbReference type="Google" id="ProtNLM"/>
    </source>
</evidence>
<accession>A0ABQ2PNU2</accession>
<comment type="caution">
    <text evidence="1">The sequence shown here is derived from an EMBL/GenBank/DDBJ whole genome shotgun (WGS) entry which is preliminary data.</text>
</comment>
<dbReference type="EMBL" id="BMLY01000004">
    <property type="protein sequence ID" value="GGP26973.1"/>
    <property type="molecule type" value="Genomic_DNA"/>
</dbReference>
<reference evidence="2" key="1">
    <citation type="journal article" date="2019" name="Int. J. Syst. Evol. Microbiol.">
        <title>The Global Catalogue of Microorganisms (GCM) 10K type strain sequencing project: providing services to taxonomists for standard genome sequencing and annotation.</title>
        <authorList>
            <consortium name="The Broad Institute Genomics Platform"/>
            <consortium name="The Broad Institute Genome Sequencing Center for Infectious Disease"/>
            <person name="Wu L."/>
            <person name="Ma J."/>
        </authorList>
    </citation>
    <scope>NUCLEOTIDE SEQUENCE [LARGE SCALE GENOMIC DNA]</scope>
    <source>
        <strain evidence="2">CGMCC 1.8860</strain>
    </source>
</reference>
<keyword evidence="2" id="KW-1185">Reference proteome</keyword>
<gene>
    <name evidence="1" type="ORF">GCM10010971_27920</name>
</gene>
<organism evidence="1 2">
    <name type="scientific">Silvimonas amylolytica</name>
    <dbReference type="NCBI Taxonomy" id="449663"/>
    <lineage>
        <taxon>Bacteria</taxon>
        <taxon>Pseudomonadati</taxon>
        <taxon>Pseudomonadota</taxon>
        <taxon>Betaproteobacteria</taxon>
        <taxon>Neisseriales</taxon>
        <taxon>Chitinibacteraceae</taxon>
        <taxon>Silvimonas</taxon>
    </lineage>
</organism>
<evidence type="ECO:0000313" key="2">
    <source>
        <dbReference type="Proteomes" id="UP000621859"/>
    </source>
</evidence>
<evidence type="ECO:0000313" key="1">
    <source>
        <dbReference type="EMBL" id="GGP26973.1"/>
    </source>
</evidence>
<sequence length="723" mass="81351">MAQPKPNLFETADFHDVVQIDVTPRSPGTYDVKIPVHALKPHYATYVKIEAQLNQRKGQADLIPENDNDRTIPAGHVTPVNGETVEVEAEVIITFTLPKLKTPGRVENDQELPSSFLNHREKMMNALNEALRMVLRPEYMEVAPGDRSSKADLIQMKLFFDLGMALANQQTPTVASINLTGVARIPQDQQGQQTGEPGGFGHNFDTLAANSGPAAPGKYMPHSISLQRTTRPLTGDVALWLLIKLNADTLSWDNYVRQLDLLFFPKGPDLSMPQTADPGAPLYNTTAQLSHRRFLPFTDTEAYRALKVATEAFLVTWGGVAPWAIDKAAIATLLTDDPAAVALANERLGLNLVSPDTTSLTKQYFGTANSPTLPYLQRVGQALQGTDAADVIAGALEDEEIKLEQQFQLEAKGHQQPAMWLRHWNDNISAKLTHPPLIELIWSYWMEEMQLVQTMNAVTRRFQNVSSGAHDPLGQLELDPLRPLNNMIWGWVQDEQHRLPIERRALEYRHHYGFQIFGKAVPSARPADNRSKFLEAFHTLLNLCVPFFRQADDTTVVPDGFPLLNALREVHLILSEGAHNQFRDLPTTARVEMMMQQWLLARPEFREFLPRRAMVAYPEPWMHSVESMRKLQGWGDTNVYQFWQLATTGEQIVSSIRWGDWNSINDPVNAANWATFFRPEIQTYIHSYRAVTGIDVSAEPVDVQVPGIHLLRRLQQRKGASVA</sequence>